<feature type="transmembrane region" description="Helical" evidence="1">
    <location>
        <begin position="44"/>
        <end position="66"/>
    </location>
</feature>
<keyword evidence="3" id="KW-1185">Reference proteome</keyword>
<accession>A0A1E5JRZ3</accession>
<comment type="caution">
    <text evidence="2">The sequence shown here is derived from an EMBL/GenBank/DDBJ whole genome shotgun (WGS) entry which is preliminary data.</text>
</comment>
<evidence type="ECO:0000313" key="2">
    <source>
        <dbReference type="EMBL" id="OEH47282.1"/>
    </source>
</evidence>
<keyword evidence="1" id="KW-0812">Transmembrane</keyword>
<dbReference type="Proteomes" id="UP000095229">
    <property type="component" value="Unassembled WGS sequence"/>
</dbReference>
<evidence type="ECO:0000313" key="3">
    <source>
        <dbReference type="Proteomes" id="UP000095229"/>
    </source>
</evidence>
<protein>
    <submittedName>
        <fullName evidence="2">Uncharacterized protein</fullName>
    </submittedName>
</protein>
<keyword evidence="1" id="KW-0472">Membrane</keyword>
<dbReference type="OrthoDB" id="5651584at2"/>
<feature type="transmembrane region" description="Helical" evidence="1">
    <location>
        <begin position="86"/>
        <end position="106"/>
    </location>
</feature>
<gene>
    <name evidence="2" type="ORF">lpari_01764</name>
</gene>
<feature type="transmembrane region" description="Helical" evidence="1">
    <location>
        <begin position="6"/>
        <end position="32"/>
    </location>
</feature>
<proteinExistence type="predicted"/>
<feature type="transmembrane region" description="Helical" evidence="1">
    <location>
        <begin position="118"/>
        <end position="141"/>
    </location>
</feature>
<name>A0A1E5JRZ3_9GAMM</name>
<sequence>MSYLTTTSIYIYCVFFLISALIESVSFNALGVLEQEIVSNRKKLPFMTDLNSAIKVFFFSFVIIYITPWQMRYKTYLYSNAQELIFLYHVLMVFFLVAFVPIIKHLQADIRNNLPKWYLKNILVGDYIHLWGILLACYISIPNF</sequence>
<organism evidence="2 3">
    <name type="scientific">Legionella parisiensis</name>
    <dbReference type="NCBI Taxonomy" id="45071"/>
    <lineage>
        <taxon>Bacteria</taxon>
        <taxon>Pseudomonadati</taxon>
        <taxon>Pseudomonadota</taxon>
        <taxon>Gammaproteobacteria</taxon>
        <taxon>Legionellales</taxon>
        <taxon>Legionellaceae</taxon>
        <taxon>Legionella</taxon>
    </lineage>
</organism>
<dbReference type="PATRIC" id="fig|45071.6.peg.2553"/>
<dbReference type="RefSeq" id="WP_058518151.1">
    <property type="nucleotide sequence ID" value="NZ_CAAAIE010000011.1"/>
</dbReference>
<dbReference type="EMBL" id="LSOG01000051">
    <property type="protein sequence ID" value="OEH47282.1"/>
    <property type="molecule type" value="Genomic_DNA"/>
</dbReference>
<evidence type="ECO:0000256" key="1">
    <source>
        <dbReference type="SAM" id="Phobius"/>
    </source>
</evidence>
<reference evidence="2 3" key="1">
    <citation type="submission" date="2016-02" db="EMBL/GenBank/DDBJ databases">
        <title>Secondary metabolites in Legionella.</title>
        <authorList>
            <person name="Tobias N.J."/>
            <person name="Bode H.B."/>
        </authorList>
    </citation>
    <scope>NUCLEOTIDE SEQUENCE [LARGE SCALE GENOMIC DNA]</scope>
    <source>
        <strain evidence="2 3">DSM 19216</strain>
    </source>
</reference>
<keyword evidence="1" id="KW-1133">Transmembrane helix</keyword>
<dbReference type="AlphaFoldDB" id="A0A1E5JRZ3"/>